<evidence type="ECO:0000259" key="6">
    <source>
        <dbReference type="PROSITE" id="PS51007"/>
    </source>
</evidence>
<dbReference type="InterPro" id="IPR036909">
    <property type="entry name" value="Cyt_c-like_dom_sf"/>
</dbReference>
<evidence type="ECO:0000256" key="4">
    <source>
        <dbReference type="PROSITE-ProRule" id="PRU00433"/>
    </source>
</evidence>
<evidence type="ECO:0000256" key="3">
    <source>
        <dbReference type="ARBA" id="ARBA00023004"/>
    </source>
</evidence>
<proteinExistence type="predicted"/>
<keyword evidence="3 4" id="KW-0408">Iron</keyword>
<dbReference type="PROSITE" id="PS51007">
    <property type="entry name" value="CYTC"/>
    <property type="match status" value="1"/>
</dbReference>
<keyword evidence="8" id="KW-1185">Reference proteome</keyword>
<evidence type="ECO:0000313" key="7">
    <source>
        <dbReference type="EMBL" id="WRQ88882.1"/>
    </source>
</evidence>
<feature type="chain" id="PRO_5047078150" evidence="5">
    <location>
        <begin position="25"/>
        <end position="290"/>
    </location>
</feature>
<evidence type="ECO:0000256" key="2">
    <source>
        <dbReference type="ARBA" id="ARBA00022723"/>
    </source>
</evidence>
<dbReference type="RefSeq" id="WP_221033126.1">
    <property type="nucleotide sequence ID" value="NZ_CP139781.1"/>
</dbReference>
<keyword evidence="2 4" id="KW-0479">Metal-binding</keyword>
<dbReference type="Pfam" id="PF13442">
    <property type="entry name" value="Cytochrome_CBB3"/>
    <property type="match status" value="1"/>
</dbReference>
<protein>
    <submittedName>
        <fullName evidence="7">C-type cytochrome</fullName>
    </submittedName>
</protein>
<sequence>MIRHSIFTVAGLALTLAGASAARAELTLSAEPQGKHDLAFDGTWAAVPDGEVRYATRADLAALPGAKTVRDRPWATMPEADLTVVPISVLTAELGWEGDADGLVLTCEDRWESWLPNSLVEEREPYLLLYYNGNAPGEGDGWPIFNGIEAMAPYYVFVSPADHPDFKDETPHGMISATQVVKISAANEEARYKPFYAGANAALSDTAKAGRTLFLANCNSCHQGPGMAGGNVSQRPFMVLQTHAKFNADYFRKMVTDPKQFYPETIMPRHPQFTDEDFAALIAFLSEATP</sequence>
<reference evidence="7 8" key="2">
    <citation type="submission" date="2023-12" db="EMBL/GenBank/DDBJ databases">
        <title>Description of an unclassified Opitutus bacterium of Verrucomicrobiota.</title>
        <authorList>
            <person name="Zhang D.-F."/>
        </authorList>
    </citation>
    <scope>NUCLEOTIDE SEQUENCE [LARGE SCALE GENOMIC DNA]</scope>
    <source>
        <strain evidence="7 8">WL0086</strain>
    </source>
</reference>
<accession>A0ABZ1CC40</accession>
<dbReference type="Proteomes" id="UP000738431">
    <property type="component" value="Chromosome"/>
</dbReference>
<name>A0ABZ1CC40_9BACT</name>
<evidence type="ECO:0000313" key="8">
    <source>
        <dbReference type="Proteomes" id="UP000738431"/>
    </source>
</evidence>
<dbReference type="Gene3D" id="1.10.760.10">
    <property type="entry name" value="Cytochrome c-like domain"/>
    <property type="match status" value="1"/>
</dbReference>
<gene>
    <name evidence="7" type="ORF">K1X11_005655</name>
</gene>
<organism evidence="7 8">
    <name type="scientific">Actomonas aquatica</name>
    <dbReference type="NCBI Taxonomy" id="2866162"/>
    <lineage>
        <taxon>Bacteria</taxon>
        <taxon>Pseudomonadati</taxon>
        <taxon>Verrucomicrobiota</taxon>
        <taxon>Opitutia</taxon>
        <taxon>Opitutales</taxon>
        <taxon>Opitutaceae</taxon>
        <taxon>Actomonas</taxon>
    </lineage>
</organism>
<keyword evidence="5" id="KW-0732">Signal</keyword>
<evidence type="ECO:0000256" key="5">
    <source>
        <dbReference type="SAM" id="SignalP"/>
    </source>
</evidence>
<dbReference type="SUPFAM" id="SSF46626">
    <property type="entry name" value="Cytochrome c"/>
    <property type="match status" value="1"/>
</dbReference>
<feature type="domain" description="Cytochrome c" evidence="6">
    <location>
        <begin position="205"/>
        <end position="289"/>
    </location>
</feature>
<dbReference type="EMBL" id="CP139781">
    <property type="protein sequence ID" value="WRQ88882.1"/>
    <property type="molecule type" value="Genomic_DNA"/>
</dbReference>
<reference evidence="7 8" key="1">
    <citation type="submission" date="2021-08" db="EMBL/GenBank/DDBJ databases">
        <authorList>
            <person name="Zhang D."/>
            <person name="Zhang A."/>
            <person name="Wang L."/>
        </authorList>
    </citation>
    <scope>NUCLEOTIDE SEQUENCE [LARGE SCALE GENOMIC DNA]</scope>
    <source>
        <strain evidence="7 8">WL0086</strain>
    </source>
</reference>
<evidence type="ECO:0000256" key="1">
    <source>
        <dbReference type="ARBA" id="ARBA00022617"/>
    </source>
</evidence>
<feature type="signal peptide" evidence="5">
    <location>
        <begin position="1"/>
        <end position="24"/>
    </location>
</feature>
<dbReference type="InterPro" id="IPR009056">
    <property type="entry name" value="Cyt_c-like_dom"/>
</dbReference>
<keyword evidence="1 4" id="KW-0349">Heme</keyword>